<keyword evidence="5" id="KW-1185">Reference proteome</keyword>
<dbReference type="Proteomes" id="UP001271007">
    <property type="component" value="Unassembled WGS sequence"/>
</dbReference>
<feature type="compositionally biased region" description="Polar residues" evidence="2">
    <location>
        <begin position="706"/>
        <end position="715"/>
    </location>
</feature>
<comment type="caution">
    <text evidence="4">The sequence shown here is derived from an EMBL/GenBank/DDBJ whole genome shotgun (WGS) entry which is preliminary data.</text>
</comment>
<feature type="coiled-coil region" evidence="1">
    <location>
        <begin position="223"/>
        <end position="264"/>
    </location>
</feature>
<feature type="coiled-coil region" evidence="1">
    <location>
        <begin position="152"/>
        <end position="179"/>
    </location>
</feature>
<dbReference type="InterPro" id="IPR000237">
    <property type="entry name" value="GRIP_dom"/>
</dbReference>
<evidence type="ECO:0000259" key="3">
    <source>
        <dbReference type="PROSITE" id="PS50913"/>
    </source>
</evidence>
<gene>
    <name evidence="4" type="primary">IMH1</name>
    <name evidence="4" type="ORF">LTR09_009350</name>
</gene>
<dbReference type="PANTHER" id="PTHR47357:SF1">
    <property type="entry name" value="SPINDLE POLE BODY COMPONENT 110"/>
    <property type="match status" value="1"/>
</dbReference>
<dbReference type="PANTHER" id="PTHR47357">
    <property type="entry name" value="COP1-INTERACTIVE PROTEIN 1"/>
    <property type="match status" value="1"/>
</dbReference>
<reference evidence="4" key="1">
    <citation type="submission" date="2023-04" db="EMBL/GenBank/DDBJ databases">
        <title>Black Yeasts Isolated from many extreme environments.</title>
        <authorList>
            <person name="Coleine C."/>
            <person name="Stajich J.E."/>
            <person name="Selbmann L."/>
        </authorList>
    </citation>
    <scope>NUCLEOTIDE SEQUENCE</scope>
    <source>
        <strain evidence="4">CCFEE 5312</strain>
    </source>
</reference>
<feature type="compositionally biased region" description="Basic and acidic residues" evidence="2">
    <location>
        <begin position="1353"/>
        <end position="1373"/>
    </location>
</feature>
<accession>A0AAJ0D904</accession>
<dbReference type="PROSITE" id="PS50913">
    <property type="entry name" value="GRIP"/>
    <property type="match status" value="1"/>
</dbReference>
<feature type="region of interest" description="Disordered" evidence="2">
    <location>
        <begin position="19"/>
        <end position="151"/>
    </location>
</feature>
<feature type="region of interest" description="Disordered" evidence="2">
    <location>
        <begin position="267"/>
        <end position="296"/>
    </location>
</feature>
<feature type="compositionally biased region" description="Basic and acidic residues" evidence="2">
    <location>
        <begin position="875"/>
        <end position="890"/>
    </location>
</feature>
<dbReference type="SMART" id="SM00755">
    <property type="entry name" value="Grip"/>
    <property type="match status" value="1"/>
</dbReference>
<feature type="compositionally biased region" description="Basic and acidic residues" evidence="2">
    <location>
        <begin position="1329"/>
        <end position="1342"/>
    </location>
</feature>
<feature type="region of interest" description="Disordered" evidence="2">
    <location>
        <begin position="1441"/>
        <end position="1480"/>
    </location>
</feature>
<dbReference type="EMBL" id="JAWDJX010000040">
    <property type="protein sequence ID" value="KAK3049431.1"/>
    <property type="molecule type" value="Genomic_DNA"/>
</dbReference>
<feature type="compositionally biased region" description="Basic and acidic residues" evidence="2">
    <location>
        <begin position="111"/>
        <end position="126"/>
    </location>
</feature>
<feature type="compositionally biased region" description="Acidic residues" evidence="2">
    <location>
        <begin position="81"/>
        <end position="91"/>
    </location>
</feature>
<feature type="coiled-coil region" evidence="1">
    <location>
        <begin position="487"/>
        <end position="514"/>
    </location>
</feature>
<feature type="compositionally biased region" description="Polar residues" evidence="2">
    <location>
        <begin position="622"/>
        <end position="635"/>
    </location>
</feature>
<evidence type="ECO:0000256" key="1">
    <source>
        <dbReference type="SAM" id="Coils"/>
    </source>
</evidence>
<feature type="region of interest" description="Disordered" evidence="2">
    <location>
        <begin position="618"/>
        <end position="715"/>
    </location>
</feature>
<proteinExistence type="predicted"/>
<keyword evidence="1" id="KW-0175">Coiled coil</keyword>
<feature type="compositionally biased region" description="Polar residues" evidence="2">
    <location>
        <begin position="24"/>
        <end position="61"/>
    </location>
</feature>
<dbReference type="GO" id="GO:0005856">
    <property type="term" value="C:cytoskeleton"/>
    <property type="evidence" value="ECO:0007669"/>
    <property type="project" value="TreeGrafter"/>
</dbReference>
<feature type="compositionally biased region" description="Low complexity" evidence="2">
    <location>
        <begin position="1446"/>
        <end position="1464"/>
    </location>
</feature>
<feature type="domain" description="GRIP" evidence="3">
    <location>
        <begin position="1476"/>
        <end position="1526"/>
    </location>
</feature>
<evidence type="ECO:0000256" key="2">
    <source>
        <dbReference type="SAM" id="MobiDB-lite"/>
    </source>
</evidence>
<sequence length="1530" mass="170901">MFQRLKGFNLDSFLDSKIAEEQAKQAQTTSKSSPAGRRTPSNAPGNSRRSSARTDSPSKRTGSQRRAPDGEYDTPSKGPDPEDFVIGDDASDISRVATPMPVREGSGGPILEEKVGEKMDEAKAVEQDSSPAADTGKGKEKAADDQDLPEDVRKKLAKLESLTTKYQDLLRNYRTAHARVSAIEPFEATLREHTPLTSIIDPSAFVEFLNQRSVQSEMVMQELKRLSAENRDVVKERDDLKVKLDEAEKKAKVAFDEAAGLREQREAAATAIETAGKAEGASKETPAAASENAEDDTFFSYDSELPRLEEEALQHQAEIEKQTDYINELSTEIATLRSDLEVTSTTLEARRLDLNAMENKVSVKDRLIDGLQQRLDSATSARSQDQEDGETASASLVQSEARIMELQGQLKGYKANLEAKNRELTVKATVSEENRAAAEEKAATAEENLRKLKAEHEDNVKNGKYVQREEHMKKINQNIVATLKGEVAQAVQAKQIAEGRNKDLELEVNTLTSEANNRGAIITRLRGEEEAATSWKKKHDEVAATWKKKYGDADASWKKKLEVAEQERDTANRHAESKKGHEAAVASFRAQLKNATKERDQAYKMIIDCSRCTPAAREQARATLTSSLEPPTEDSTPAPRSRNSSEATEQTEVSTQPTEISTPASSADVGDPMANVETKKKNNNKKKKSKAKKKEPSAESAASSEGTVTGLTTNANASETVDPLALALVNRANAKGPLELPPSMAALAQDEDKAKQIISSVLSGEAGFFQALRNMERGQQGEQSSEDRMSDDLIEMVQAKNDAHVKTISQHESTIKEKDAEIEVLQGRIEGHEAAIETPEGRLTSQGALEEEILDLKEEMETLRESLLETGSESTDAKHALKERTEERDQLQQNLEECEEENRTLVQELKERKVTDDLRSEQLHEAQKQKETIEQELEEVRTTHSKTTAEASAIKEADVQAWQELTNKSREAYQALLASKEACEKQIEELKAQHDANSVELDTRRDELDVKYQSLNGEHNASKARVLELETELEASRARSAVLEADLSAANARIASLETDLAASQTLAQTRLKDNADLKEHISKMQPELKKLRLESEELKTLKVEVEKKGEQVKRLEGRERDLRSEIAEYKARAQNQDKELEGLRERAKTSDERATALEDTCNRTSKDLEANERTRDDAVEARDRVQAELKKVQDELKTTKASLDQLEVQVNKSRDEARTVREELQVKSEMFENAQSRMHSSEDEKRELLTQLKERTEQNQGLEEELADTQRLLSERAMEGQKMRRLVADAESRAEARVRAIQQRLDVAVEERDRAEDDASTAGRRKAREIEELKTKLRDAESGVTKATQARAEAERREREHQSREGDYKKISAQDQEELVEVRTAMAQLRDTLDENERHCEKEKGDLRTKHADLEARLEKLQKSGKAMAEELRSAQAMLKARQGSSVQSSRSSIDYSSSRVMSPVSRNGTPTGPQPAGGVDPVYLKHVLLQFLEQKEKKHQLGLVPVLGQLLHFDTQDTDKWKAAIEAR</sequence>
<feature type="region of interest" description="Disordered" evidence="2">
    <location>
        <begin position="1310"/>
        <end position="1377"/>
    </location>
</feature>
<feature type="compositionally biased region" description="Basic residues" evidence="2">
    <location>
        <begin position="681"/>
        <end position="693"/>
    </location>
</feature>
<protein>
    <submittedName>
        <fullName evidence="4">Golgin imh1</fullName>
    </submittedName>
</protein>
<feature type="compositionally biased region" description="Polar residues" evidence="2">
    <location>
        <begin position="641"/>
        <end position="665"/>
    </location>
</feature>
<dbReference type="Gene3D" id="1.10.287.1490">
    <property type="match status" value="1"/>
</dbReference>
<feature type="compositionally biased region" description="Low complexity" evidence="2">
    <location>
        <begin position="267"/>
        <end position="279"/>
    </location>
</feature>
<evidence type="ECO:0000313" key="5">
    <source>
        <dbReference type="Proteomes" id="UP001271007"/>
    </source>
</evidence>
<evidence type="ECO:0000313" key="4">
    <source>
        <dbReference type="EMBL" id="KAK3049431.1"/>
    </source>
</evidence>
<dbReference type="Pfam" id="PF01465">
    <property type="entry name" value="GRIP"/>
    <property type="match status" value="1"/>
</dbReference>
<name>A0AAJ0D904_9PEZI</name>
<feature type="region of interest" description="Disordered" evidence="2">
    <location>
        <begin position="867"/>
        <end position="890"/>
    </location>
</feature>
<dbReference type="GO" id="GO:0005200">
    <property type="term" value="F:structural constituent of cytoskeleton"/>
    <property type="evidence" value="ECO:0007669"/>
    <property type="project" value="TreeGrafter"/>
</dbReference>
<feature type="coiled-coil region" evidence="1">
    <location>
        <begin position="354"/>
        <end position="462"/>
    </location>
</feature>
<organism evidence="4 5">
    <name type="scientific">Extremus antarcticus</name>
    <dbReference type="NCBI Taxonomy" id="702011"/>
    <lineage>
        <taxon>Eukaryota</taxon>
        <taxon>Fungi</taxon>
        <taxon>Dikarya</taxon>
        <taxon>Ascomycota</taxon>
        <taxon>Pezizomycotina</taxon>
        <taxon>Dothideomycetes</taxon>
        <taxon>Dothideomycetidae</taxon>
        <taxon>Mycosphaerellales</taxon>
        <taxon>Extremaceae</taxon>
        <taxon>Extremus</taxon>
    </lineage>
</organism>
<feature type="compositionally biased region" description="Basic and acidic residues" evidence="2">
    <location>
        <begin position="136"/>
        <end position="151"/>
    </location>
</feature>